<organism evidence="2 3">
    <name type="scientific">Actinoallomurus iriomotensis</name>
    <dbReference type="NCBI Taxonomy" id="478107"/>
    <lineage>
        <taxon>Bacteria</taxon>
        <taxon>Bacillati</taxon>
        <taxon>Actinomycetota</taxon>
        <taxon>Actinomycetes</taxon>
        <taxon>Streptosporangiales</taxon>
        <taxon>Thermomonosporaceae</taxon>
        <taxon>Actinoallomurus</taxon>
    </lineage>
</organism>
<sequence>MVTTTEETPRERNLRLIREVLAVLPSDRWTSYGVIAGLTGLGARQVGGYMSDPSLHNAYQVLDRDGRISQRFRWPDPERSDDPRTLLESQGIVFDGYGRAGRTQMFTVDDFRALLPASDTEAGQTAVIAEPTARTPVLVEPAELDDLDHVKAVEQQLAGRTGLNKYGNCKRLLFAAELILDLEDVHAVAAEALTDGPDDKACDFVYVDRELGLIVLAQAYEAGNPSKKSARQDKAMSLHQAVSWLFYQDVSDVPNRIRSAVEEIHAALYDNAIREIKVWYVHNLPESKNVEKELAAIQKTVSAAAKRFSDAVIEVNAEEIGRHRLAEWYRTSRTPILVADELEIPASTWLSEQDPGWTAYSVTVPALWLNQLHWQHGEKLFSANVRGYLGHRKVEGNINQGIRNTLQNEPQNFWVYNNGITAVVDDAWVDGDRLIVRGLSIINGAQTAGALSDFRDEDLLADTKVSMRLVRCDDSKTLDNIIRFNNRQNPTEPMDYRSNDRVQRRLVAEFADLGIHSYTGGRRGVETRGKGGPDLIEVGTAAQALAAFHGMPGIAQQMPKRIWEDDVTYGFLFSASTSARHLIFCWTLRRAIEAYKQALMDAPYKDQPTLKQEQRDYLNRKGSILLMVAAIGGCLDDLIDRAIPDSRLTRFSTDLPTEAGIATWRPVVEALVPHAPSELGKLLTPGGPARDFNAQSALKPFRSRIGSMLSNLEKIRAEFKAQVTFGR</sequence>
<gene>
    <name evidence="2" type="ORF">Airi02_039010</name>
</gene>
<dbReference type="RefSeq" id="WP_285573382.1">
    <property type="nucleotide sequence ID" value="NZ_BSTK01000005.1"/>
</dbReference>
<protein>
    <recommendedName>
        <fullName evidence="1">Abortive phage infection protein C-terminal domain-containing protein</fullName>
    </recommendedName>
</protein>
<accession>A0A9W6W0P4</accession>
<dbReference type="AlphaFoldDB" id="A0A9W6W0P4"/>
<keyword evidence="3" id="KW-1185">Reference proteome</keyword>
<dbReference type="Proteomes" id="UP001165074">
    <property type="component" value="Unassembled WGS sequence"/>
</dbReference>
<dbReference type="EMBL" id="BSTK01000005">
    <property type="protein sequence ID" value="GLY85972.1"/>
    <property type="molecule type" value="Genomic_DNA"/>
</dbReference>
<comment type="caution">
    <text evidence="2">The sequence shown here is derived from an EMBL/GenBank/DDBJ whole genome shotgun (WGS) entry which is preliminary data.</text>
</comment>
<dbReference type="Pfam" id="PF10592">
    <property type="entry name" value="AIPR"/>
    <property type="match status" value="1"/>
</dbReference>
<evidence type="ECO:0000313" key="3">
    <source>
        <dbReference type="Proteomes" id="UP001165074"/>
    </source>
</evidence>
<dbReference type="InterPro" id="IPR018891">
    <property type="entry name" value="AIPR_C"/>
</dbReference>
<evidence type="ECO:0000259" key="1">
    <source>
        <dbReference type="Pfam" id="PF10592"/>
    </source>
</evidence>
<feature type="domain" description="Abortive phage infection protein C-terminal" evidence="1">
    <location>
        <begin position="381"/>
        <end position="510"/>
    </location>
</feature>
<reference evidence="2" key="1">
    <citation type="submission" date="2023-03" db="EMBL/GenBank/DDBJ databases">
        <title>Actinoallomurus iriomotensis NBRC 103684.</title>
        <authorList>
            <person name="Ichikawa N."/>
            <person name="Sato H."/>
            <person name="Tonouchi N."/>
        </authorList>
    </citation>
    <scope>NUCLEOTIDE SEQUENCE</scope>
    <source>
        <strain evidence="2">NBRC 103684</strain>
    </source>
</reference>
<proteinExistence type="predicted"/>
<name>A0A9W6W0P4_9ACTN</name>
<evidence type="ECO:0000313" key="2">
    <source>
        <dbReference type="EMBL" id="GLY85972.1"/>
    </source>
</evidence>